<dbReference type="STRING" id="158607.A0A2P5HZR4"/>
<comment type="caution">
    <text evidence="2">The sequence shown here is derived from an EMBL/GenBank/DDBJ whole genome shotgun (WGS) entry which is preliminary data.</text>
</comment>
<evidence type="ECO:0000256" key="1">
    <source>
        <dbReference type="SAM" id="MobiDB-lite"/>
    </source>
</evidence>
<feature type="compositionally biased region" description="Basic and acidic residues" evidence="1">
    <location>
        <begin position="504"/>
        <end position="515"/>
    </location>
</feature>
<sequence>MAAIGGMVSRPGWQGLLRTVARARARAQARSQLELLGRTPRWISGEETARLNQPSTSLPQDVQSWDELVFKKTIDQASIPRYEQQVTLVDSKIECLCSWNEASADRSRQTIFVPGDASRPRKTPLSEDSGLAAGVPLAPAISNRRSGFCNPGRGPRNVFWDDCLAALYATDPDLKLDHVDVMVSDDDLLYLLLVAQNGRARFFGNPVRSPHAASLQLLLIGNTLVIQRHVRPSFIKRPYLPSSMPSYDWEYYQVATESVPEVGDSSVHFQLLRYNIGPISFLVRVKVNGTVQEMPTAPTTSDPEQEAQQPRTLHGVDVIKAGNGVDPASAFQAIARPIPAHFDGKRLKLLTPRIWLSGQTRLGVADVVPADQVKEMGGLTVLDVDNLVRQYEAVNQRGLRRLPGLVDALRDAVREHGAPCVATMDPPPVEEVPTTWPEYTMEVHPAPPYTDRILLDSHKSHFWSQDEVLPPEKKPDSSWTPWSTGFRALVQTRTQEVGPPGEGKQVETERKDIKKQARTKTKNIKAQPRPQGTASTEHVDTPKSFMRALAQKFGFGKETS</sequence>
<name>A0A2P5HZR4_DIAHE</name>
<protein>
    <submittedName>
        <fullName evidence="2">Uncharacterized protein</fullName>
    </submittedName>
</protein>
<evidence type="ECO:0000313" key="2">
    <source>
        <dbReference type="EMBL" id="POS75731.1"/>
    </source>
</evidence>
<reference evidence="2" key="1">
    <citation type="submission" date="2017-09" db="EMBL/GenBank/DDBJ databases">
        <title>Polyketide synthases of a Diaporthe helianthi virulent isolate.</title>
        <authorList>
            <person name="Baroncelli R."/>
        </authorList>
    </citation>
    <scope>NUCLEOTIDE SEQUENCE [LARGE SCALE GENOMIC DNA]</scope>
    <source>
        <strain evidence="2">7/96</strain>
    </source>
</reference>
<evidence type="ECO:0000313" key="3">
    <source>
        <dbReference type="Proteomes" id="UP000094444"/>
    </source>
</evidence>
<dbReference type="PANTHER" id="PTHR35179:SF2">
    <property type="entry name" value="START DOMAIN-CONTAINING PROTEIN"/>
    <property type="match status" value="1"/>
</dbReference>
<accession>A0A2P5HZR4</accession>
<dbReference type="PANTHER" id="PTHR35179">
    <property type="entry name" value="PROTEIN CBG02620"/>
    <property type="match status" value="1"/>
</dbReference>
<dbReference type="EMBL" id="MAVT02000450">
    <property type="protein sequence ID" value="POS75731.1"/>
    <property type="molecule type" value="Genomic_DNA"/>
</dbReference>
<dbReference type="AlphaFoldDB" id="A0A2P5HZR4"/>
<organism evidence="2 3">
    <name type="scientific">Diaporthe helianthi</name>
    <dbReference type="NCBI Taxonomy" id="158607"/>
    <lineage>
        <taxon>Eukaryota</taxon>
        <taxon>Fungi</taxon>
        <taxon>Dikarya</taxon>
        <taxon>Ascomycota</taxon>
        <taxon>Pezizomycotina</taxon>
        <taxon>Sordariomycetes</taxon>
        <taxon>Sordariomycetidae</taxon>
        <taxon>Diaporthales</taxon>
        <taxon>Diaporthaceae</taxon>
        <taxon>Diaporthe</taxon>
    </lineage>
</organism>
<proteinExistence type="predicted"/>
<dbReference type="OrthoDB" id="5242089at2759"/>
<gene>
    <name evidence="2" type="ORF">DHEL01_v205874</name>
</gene>
<dbReference type="Proteomes" id="UP000094444">
    <property type="component" value="Unassembled WGS sequence"/>
</dbReference>
<feature type="region of interest" description="Disordered" evidence="1">
    <location>
        <begin position="495"/>
        <end position="545"/>
    </location>
</feature>
<keyword evidence="3" id="KW-1185">Reference proteome</keyword>
<dbReference type="InParanoid" id="A0A2P5HZR4"/>